<dbReference type="Proteomes" id="UP000027120">
    <property type="component" value="Unassembled WGS sequence"/>
</dbReference>
<sequence>MAYQQSLNLHIHSFWRSLNCFRKDFSKPQRTGNTLFNIKRFDLARLSSSQFTKGSCSLSNNLITNVHGVGHANFHSIVTCKKAPSNGRVMLIDGTSIIYRAYYKILLHHGHLSHADGNGDWVLTIFSALSLIIDVLEFIPSHVV</sequence>
<dbReference type="EMBL" id="KK784909">
    <property type="protein sequence ID" value="KDO64074.1"/>
    <property type="molecule type" value="Genomic_DNA"/>
</dbReference>
<organism evidence="1 2">
    <name type="scientific">Citrus sinensis</name>
    <name type="common">Sweet orange</name>
    <name type="synonym">Citrus aurantium var. sinensis</name>
    <dbReference type="NCBI Taxonomy" id="2711"/>
    <lineage>
        <taxon>Eukaryota</taxon>
        <taxon>Viridiplantae</taxon>
        <taxon>Streptophyta</taxon>
        <taxon>Embryophyta</taxon>
        <taxon>Tracheophyta</taxon>
        <taxon>Spermatophyta</taxon>
        <taxon>Magnoliopsida</taxon>
        <taxon>eudicotyledons</taxon>
        <taxon>Gunneridae</taxon>
        <taxon>Pentapetalae</taxon>
        <taxon>rosids</taxon>
        <taxon>malvids</taxon>
        <taxon>Sapindales</taxon>
        <taxon>Rutaceae</taxon>
        <taxon>Aurantioideae</taxon>
        <taxon>Citrus</taxon>
    </lineage>
</organism>
<dbReference type="AlphaFoldDB" id="A0A067F9L1"/>
<reference evidence="1 2" key="1">
    <citation type="submission" date="2014-04" db="EMBL/GenBank/DDBJ databases">
        <authorList>
            <consortium name="International Citrus Genome Consortium"/>
            <person name="Gmitter F."/>
            <person name="Chen C."/>
            <person name="Farmerie W."/>
            <person name="Harkins T."/>
            <person name="Desany B."/>
            <person name="Mohiuddin M."/>
            <person name="Kodira C."/>
            <person name="Borodovsky M."/>
            <person name="Lomsadze A."/>
            <person name="Burns P."/>
            <person name="Jenkins J."/>
            <person name="Prochnik S."/>
            <person name="Shu S."/>
            <person name="Chapman J."/>
            <person name="Pitluck S."/>
            <person name="Schmutz J."/>
            <person name="Rokhsar D."/>
        </authorList>
    </citation>
    <scope>NUCLEOTIDE SEQUENCE</scope>
</reference>
<protein>
    <recommendedName>
        <fullName evidence="3">5'-3' exonuclease alpha-helical arch N-terminal domain-containing protein</fullName>
    </recommendedName>
</protein>
<dbReference type="Gene3D" id="3.40.50.1010">
    <property type="entry name" value="5'-nuclease"/>
    <property type="match status" value="1"/>
</dbReference>
<accession>A0A067F9L1</accession>
<feature type="non-terminal residue" evidence="1">
    <location>
        <position position="144"/>
    </location>
</feature>
<evidence type="ECO:0008006" key="3">
    <source>
        <dbReference type="Google" id="ProtNLM"/>
    </source>
</evidence>
<keyword evidence="2" id="KW-1185">Reference proteome</keyword>
<name>A0A067F9L1_CITSI</name>
<gene>
    <name evidence="1" type="ORF">CISIN_1g042232mg</name>
</gene>
<evidence type="ECO:0000313" key="1">
    <source>
        <dbReference type="EMBL" id="KDO64074.1"/>
    </source>
</evidence>
<evidence type="ECO:0000313" key="2">
    <source>
        <dbReference type="Proteomes" id="UP000027120"/>
    </source>
</evidence>
<dbReference type="STRING" id="2711.A0A067F9L1"/>
<proteinExistence type="predicted"/>